<gene>
    <name evidence="1" type="ORF">CKF48_18520</name>
</gene>
<dbReference type="InterPro" id="IPR025177">
    <property type="entry name" value="MciZ"/>
</dbReference>
<reference evidence="1 2" key="1">
    <citation type="submission" date="2017-08" db="EMBL/GenBank/DDBJ databases">
        <title>Complete Genome Sequence of Bacillus kochii Oregon-R-modENCODE STRAIN BDGP4, isolated from Drosophila melanogaster gut.</title>
        <authorList>
            <person name="Wan K.H."/>
            <person name="Yu C."/>
            <person name="Park S."/>
            <person name="Hammonds A.S."/>
            <person name="Booth B.W."/>
            <person name="Celniker S.E."/>
        </authorList>
    </citation>
    <scope>NUCLEOTIDE SEQUENCE [LARGE SCALE GENOMIC DNA]</scope>
    <source>
        <strain evidence="1 2">BDGP4</strain>
    </source>
</reference>
<evidence type="ECO:0000313" key="1">
    <source>
        <dbReference type="EMBL" id="ASV69119.1"/>
    </source>
</evidence>
<protein>
    <recommendedName>
        <fullName evidence="3">Z-ring formation inhibitor MciZ</fullName>
    </recommendedName>
</protein>
<evidence type="ECO:0008006" key="3">
    <source>
        <dbReference type="Google" id="ProtNLM"/>
    </source>
</evidence>
<proteinExistence type="predicted"/>
<dbReference type="OrthoDB" id="2990038at2"/>
<organism evidence="1 2">
    <name type="scientific">Cytobacillus kochii</name>
    <dbReference type="NCBI Taxonomy" id="859143"/>
    <lineage>
        <taxon>Bacteria</taxon>
        <taxon>Bacillati</taxon>
        <taxon>Bacillota</taxon>
        <taxon>Bacilli</taxon>
        <taxon>Bacillales</taxon>
        <taxon>Bacillaceae</taxon>
        <taxon>Cytobacillus</taxon>
    </lineage>
</organism>
<dbReference type="EMBL" id="CP022983">
    <property type="protein sequence ID" value="ASV69119.1"/>
    <property type="molecule type" value="Genomic_DNA"/>
</dbReference>
<name>A0A248TLW9_9BACI</name>
<dbReference type="Pfam" id="PF13072">
    <property type="entry name" value="MciZ"/>
    <property type="match status" value="1"/>
</dbReference>
<evidence type="ECO:0000313" key="2">
    <source>
        <dbReference type="Proteomes" id="UP000215137"/>
    </source>
</evidence>
<dbReference type="AlphaFoldDB" id="A0A248TLW9"/>
<accession>A0A248TLW9</accession>
<keyword evidence="2" id="KW-1185">Reference proteome</keyword>
<sequence length="56" mass="6767">MKIYVHEKGITFVGKAWEIKEKLKVYQKSFTYVREWIDGTTSDDYYKEPKNSERDS</sequence>
<dbReference type="KEGG" id="bko:CKF48_18520"/>
<dbReference type="Proteomes" id="UP000215137">
    <property type="component" value="Chromosome"/>
</dbReference>
<dbReference type="RefSeq" id="WP_095372683.1">
    <property type="nucleotide sequence ID" value="NZ_CP022983.1"/>
</dbReference>